<gene>
    <name evidence="1" type="ORF">PCL_12681</name>
</gene>
<dbReference type="CDD" id="cd02440">
    <property type="entry name" value="AdoMet_MTases"/>
    <property type="match status" value="1"/>
</dbReference>
<accession>A0A2U3DPB6</accession>
<dbReference type="Pfam" id="PF13489">
    <property type="entry name" value="Methyltransf_23"/>
    <property type="match status" value="1"/>
</dbReference>
<sequence length="91" mass="10070">MHARTLNDRLFLAPVEPNGLRILDIGTGTGLWPIDLADLYPGATIVGNDLSPIQPPLVPPNVKFVVDDVELDWVEPMKYDYIHCRTAAYPG</sequence>
<evidence type="ECO:0000313" key="2">
    <source>
        <dbReference type="Proteomes" id="UP000245956"/>
    </source>
</evidence>
<proteinExistence type="predicted"/>
<comment type="caution">
    <text evidence="1">The sequence shown here is derived from an EMBL/GenBank/DDBJ whole genome shotgun (WGS) entry which is preliminary data.</text>
</comment>
<evidence type="ECO:0008006" key="3">
    <source>
        <dbReference type="Google" id="ProtNLM"/>
    </source>
</evidence>
<dbReference type="SUPFAM" id="SSF53335">
    <property type="entry name" value="S-adenosyl-L-methionine-dependent methyltransferases"/>
    <property type="match status" value="1"/>
</dbReference>
<reference evidence="1 2" key="1">
    <citation type="journal article" date="2016" name="Front. Microbiol.">
        <title>Genome and transcriptome sequences reveal the specific parasitism of the nematophagous Purpureocillium lilacinum 36-1.</title>
        <authorList>
            <person name="Xie J."/>
            <person name="Li S."/>
            <person name="Mo C."/>
            <person name="Xiao X."/>
            <person name="Peng D."/>
            <person name="Wang G."/>
            <person name="Xiao Y."/>
        </authorList>
    </citation>
    <scope>NUCLEOTIDE SEQUENCE [LARGE SCALE GENOMIC DNA]</scope>
    <source>
        <strain evidence="1 2">36-1</strain>
    </source>
</reference>
<protein>
    <recommendedName>
        <fullName evidence="3">Methyltransferase domain-containing protein</fullName>
    </recommendedName>
</protein>
<dbReference type="EMBL" id="LCWV01000099">
    <property type="protein sequence ID" value="PWI64085.1"/>
    <property type="molecule type" value="Genomic_DNA"/>
</dbReference>
<dbReference type="Gene3D" id="3.40.50.150">
    <property type="entry name" value="Vaccinia Virus protein VP39"/>
    <property type="match status" value="1"/>
</dbReference>
<evidence type="ECO:0000313" key="1">
    <source>
        <dbReference type="EMBL" id="PWI64085.1"/>
    </source>
</evidence>
<name>A0A2U3DPB6_PURLI</name>
<dbReference type="Proteomes" id="UP000245956">
    <property type="component" value="Unassembled WGS sequence"/>
</dbReference>
<dbReference type="InterPro" id="IPR029063">
    <property type="entry name" value="SAM-dependent_MTases_sf"/>
</dbReference>
<organism evidence="1 2">
    <name type="scientific">Purpureocillium lilacinum</name>
    <name type="common">Paecilomyces lilacinus</name>
    <dbReference type="NCBI Taxonomy" id="33203"/>
    <lineage>
        <taxon>Eukaryota</taxon>
        <taxon>Fungi</taxon>
        <taxon>Dikarya</taxon>
        <taxon>Ascomycota</taxon>
        <taxon>Pezizomycotina</taxon>
        <taxon>Sordariomycetes</taxon>
        <taxon>Hypocreomycetidae</taxon>
        <taxon>Hypocreales</taxon>
        <taxon>Ophiocordycipitaceae</taxon>
        <taxon>Purpureocillium</taxon>
    </lineage>
</organism>
<dbReference type="AlphaFoldDB" id="A0A2U3DPB6"/>